<dbReference type="Proteomes" id="UP000887579">
    <property type="component" value="Unplaced"/>
</dbReference>
<reference evidence="2" key="1">
    <citation type="submission" date="2022-11" db="UniProtKB">
        <authorList>
            <consortium name="WormBaseParasite"/>
        </authorList>
    </citation>
    <scope>IDENTIFICATION</scope>
</reference>
<name>A0AC34G5R3_9BILA</name>
<evidence type="ECO:0000313" key="2">
    <source>
        <dbReference type="WBParaSite" id="ES5_v2.g25029.t1"/>
    </source>
</evidence>
<sequence>MFKRTSKDRPRASSQNVKRVITLGEDYNLPSSSSLLPPSKSIKNPYDDVMFLDPPTQSSSKFINLDEYRNSAVNNFGESSSSTVSHRTPTSFLHRLPVPPPKRPDLPQVRFPKIHPPLQQPIVPPSHPPPPPPRHFNLLYHPRPGNQPPIIAPRPTAAALSNITNTKVDRTIQHIVEDYYRTTRLSLPPYLSYHPFVLTRIRNVSKWQTRKCARDDCRMPLGNTADDIVVTHFEPYSYVNPQTGNTETKSGVRVICPSLICIERRYPFVKKSCFVIDPSVPDGIATIDRIVRDR</sequence>
<accession>A0AC34G5R3</accession>
<organism evidence="1 2">
    <name type="scientific">Panagrolaimus sp. ES5</name>
    <dbReference type="NCBI Taxonomy" id="591445"/>
    <lineage>
        <taxon>Eukaryota</taxon>
        <taxon>Metazoa</taxon>
        <taxon>Ecdysozoa</taxon>
        <taxon>Nematoda</taxon>
        <taxon>Chromadorea</taxon>
        <taxon>Rhabditida</taxon>
        <taxon>Tylenchina</taxon>
        <taxon>Panagrolaimomorpha</taxon>
        <taxon>Panagrolaimoidea</taxon>
        <taxon>Panagrolaimidae</taxon>
        <taxon>Panagrolaimus</taxon>
    </lineage>
</organism>
<protein>
    <submittedName>
        <fullName evidence="2">Uncharacterized protein</fullName>
    </submittedName>
</protein>
<proteinExistence type="predicted"/>
<dbReference type="WBParaSite" id="ES5_v2.g25029.t1">
    <property type="protein sequence ID" value="ES5_v2.g25029.t1"/>
    <property type="gene ID" value="ES5_v2.g25029"/>
</dbReference>
<evidence type="ECO:0000313" key="1">
    <source>
        <dbReference type="Proteomes" id="UP000887579"/>
    </source>
</evidence>